<dbReference type="InterPro" id="IPR006578">
    <property type="entry name" value="MADF-dom"/>
</dbReference>
<reference evidence="3" key="1">
    <citation type="submission" date="2015-11" db="EMBL/GenBank/DDBJ databases">
        <title>De novo transcriptome assembly of four potential Pierce s Disease insect vectors from Arizona vineyards.</title>
        <authorList>
            <person name="Tassone E.E."/>
        </authorList>
    </citation>
    <scope>NUCLEOTIDE SEQUENCE</scope>
</reference>
<dbReference type="AlphaFoldDB" id="A0A1B6JK85"/>
<accession>A0A1B6JK85</accession>
<proteinExistence type="predicted"/>
<dbReference type="PANTHER" id="PTHR21505:SF8">
    <property type="entry name" value="DPT-YFP REPRESSOR BY OVEREXPRESSION, ISOFORM D-RELATED"/>
    <property type="match status" value="1"/>
</dbReference>
<sequence>MSSSPDAATFMSPPFLRTFIRRYRELPCLWNPQHPLYNNKAKREAAMQELLTMTRRAIPHADLEFLRRKIDCVRGSFRKEHNRVLDSRRSGLPQHVPRLWYYPLLVFTAQHNERELRPHRNRQDTVFVDCQGVKCKEEKSLDSEVATQYSETEEVSEEKVSVLPQ</sequence>
<evidence type="ECO:0000256" key="1">
    <source>
        <dbReference type="SAM" id="MobiDB-lite"/>
    </source>
</evidence>
<evidence type="ECO:0000313" key="3">
    <source>
        <dbReference type="EMBL" id="JAS99577.1"/>
    </source>
</evidence>
<dbReference type="Pfam" id="PF10545">
    <property type="entry name" value="MADF_DNA_bdg"/>
    <property type="match status" value="1"/>
</dbReference>
<evidence type="ECO:0000259" key="2">
    <source>
        <dbReference type="PROSITE" id="PS51029"/>
    </source>
</evidence>
<dbReference type="EMBL" id="GECU01008129">
    <property type="protein sequence ID" value="JAS99577.1"/>
    <property type="molecule type" value="Transcribed_RNA"/>
</dbReference>
<gene>
    <name evidence="3" type="ORF">g.5623</name>
</gene>
<feature type="non-terminal residue" evidence="3">
    <location>
        <position position="165"/>
    </location>
</feature>
<dbReference type="PROSITE" id="PS51029">
    <property type="entry name" value="MADF"/>
    <property type="match status" value="1"/>
</dbReference>
<dbReference type="PANTHER" id="PTHR21505">
    <property type="entry name" value="MADF DOMAIN-CONTAINING PROTEIN-RELATED"/>
    <property type="match status" value="1"/>
</dbReference>
<name>A0A1B6JK85_9HEMI</name>
<protein>
    <recommendedName>
        <fullName evidence="2">MADF domain-containing protein</fullName>
    </recommendedName>
</protein>
<organism evidence="3">
    <name type="scientific">Homalodisca liturata</name>
    <dbReference type="NCBI Taxonomy" id="320908"/>
    <lineage>
        <taxon>Eukaryota</taxon>
        <taxon>Metazoa</taxon>
        <taxon>Ecdysozoa</taxon>
        <taxon>Arthropoda</taxon>
        <taxon>Hexapoda</taxon>
        <taxon>Insecta</taxon>
        <taxon>Pterygota</taxon>
        <taxon>Neoptera</taxon>
        <taxon>Paraneoptera</taxon>
        <taxon>Hemiptera</taxon>
        <taxon>Auchenorrhyncha</taxon>
        <taxon>Membracoidea</taxon>
        <taxon>Cicadellidae</taxon>
        <taxon>Cicadellinae</taxon>
        <taxon>Proconiini</taxon>
        <taxon>Homalodisca</taxon>
    </lineage>
</organism>
<dbReference type="SMART" id="SM00595">
    <property type="entry name" value="MADF"/>
    <property type="match status" value="1"/>
</dbReference>
<feature type="domain" description="MADF" evidence="2">
    <location>
        <begin position="18"/>
        <end position="113"/>
    </location>
</feature>
<feature type="region of interest" description="Disordered" evidence="1">
    <location>
        <begin position="146"/>
        <end position="165"/>
    </location>
</feature>